<evidence type="ECO:0000259" key="8">
    <source>
        <dbReference type="Pfam" id="PF04084"/>
    </source>
</evidence>
<evidence type="ECO:0000256" key="1">
    <source>
        <dbReference type="ARBA" id="ARBA00004123"/>
    </source>
</evidence>
<comment type="similarity">
    <text evidence="2 6">Belongs to the ORC2 family.</text>
</comment>
<dbReference type="Pfam" id="PF24882">
    <property type="entry name" value="WHD_ORC2"/>
    <property type="match status" value="1"/>
</dbReference>
<comment type="subunit">
    <text evidence="6">Component of the origin recognition complex (ORC).</text>
</comment>
<proteinExistence type="inferred from homology"/>
<evidence type="ECO:0000256" key="4">
    <source>
        <dbReference type="ARBA" id="ARBA00022705"/>
    </source>
</evidence>
<name>A0AAW2F432_9HYME</name>
<feature type="compositionally biased region" description="Basic residues" evidence="7">
    <location>
        <begin position="176"/>
        <end position="185"/>
    </location>
</feature>
<dbReference type="PANTHER" id="PTHR14052:SF0">
    <property type="entry name" value="ORIGIN RECOGNITION COMPLEX SUBUNIT 2"/>
    <property type="match status" value="1"/>
</dbReference>
<dbReference type="InterPro" id="IPR007220">
    <property type="entry name" value="ORC2"/>
</dbReference>
<gene>
    <name evidence="10" type="ORF">PUN28_013732</name>
</gene>
<dbReference type="GO" id="GO:0006260">
    <property type="term" value="P:DNA replication"/>
    <property type="evidence" value="ECO:0007669"/>
    <property type="project" value="UniProtKB-UniRule"/>
</dbReference>
<dbReference type="AlphaFoldDB" id="A0AAW2F432"/>
<dbReference type="Pfam" id="PF04084">
    <property type="entry name" value="RecA-like_ORC2"/>
    <property type="match status" value="1"/>
</dbReference>
<reference evidence="10 11" key="1">
    <citation type="submission" date="2023-03" db="EMBL/GenBank/DDBJ databases">
        <title>High recombination rates correlate with genetic variation in Cardiocondyla obscurior ants.</title>
        <authorList>
            <person name="Errbii M."/>
        </authorList>
    </citation>
    <scope>NUCLEOTIDE SEQUENCE [LARGE SCALE GENOMIC DNA]</scope>
    <source>
        <strain evidence="10">Alpha-2009</strain>
        <tissue evidence="10">Whole body</tissue>
    </source>
</reference>
<feature type="domain" description="Origin recognition complex subunit 2 winged-helix" evidence="9">
    <location>
        <begin position="485"/>
        <end position="540"/>
    </location>
</feature>
<evidence type="ECO:0000313" key="11">
    <source>
        <dbReference type="Proteomes" id="UP001430953"/>
    </source>
</evidence>
<dbReference type="EMBL" id="JADYXP020000014">
    <property type="protein sequence ID" value="KAL0110283.1"/>
    <property type="molecule type" value="Genomic_DNA"/>
</dbReference>
<evidence type="ECO:0000256" key="2">
    <source>
        <dbReference type="ARBA" id="ARBA00007421"/>
    </source>
</evidence>
<comment type="caution">
    <text evidence="10">The sequence shown here is derived from an EMBL/GenBank/DDBJ whole genome shotgun (WGS) entry which is preliminary data.</text>
</comment>
<evidence type="ECO:0000259" key="9">
    <source>
        <dbReference type="Pfam" id="PF24882"/>
    </source>
</evidence>
<comment type="subcellular location">
    <subcellularLocation>
        <location evidence="1 6">Nucleus</location>
    </subcellularLocation>
</comment>
<dbReference type="GO" id="GO:0005664">
    <property type="term" value="C:nuclear origin of replication recognition complex"/>
    <property type="evidence" value="ECO:0007669"/>
    <property type="project" value="UniProtKB-UniRule"/>
</dbReference>
<comment type="function">
    <text evidence="6">Component of the origin recognition complex (ORC) that binds origins of replication. DNA-binding is ATP-dependent. ORC is required to assemble the pre-replication complex necessary to initiate DNA replication.</text>
</comment>
<sequence>MASTRNLRRSTRLKTNVKYTEDCDEEAPKDTLQDNILKAEIEKQLENITEDVQKPLELFSDKDVCGRKLYGFQTPTKRNSMMLKANQCRTPETPKCFKTLPVLKIVVEKIMTSPENKKNVKVSRKQYLPSVNSNGDESVSEDSEYMLSNNETSSESDETSDKSEDSDSSDTNMKNSTKKRIKQRVSKPLPNHKVQNTPKRIIKGHRTVAYKDYHIKTDEYFESQSEKTITSDRTLGRLRNARLTEETLKELLKNQSHISTTHKQRIYSLTENCISFFPMWQFILEEGFSLLLHGVGSKMNLINHFYEEIVADHPTLIVNGFFHNLALKDILENIITDILDLDCPTNPNDCLELIETVMKDNPDDRLYLIIHNIDGIMLRSNKIQNILASLAAIPNIHVVASVDHINAPLLWDHTKRSKFNFYWWDATTLLPYQAETLYESSLLDQQNSGLKLSSLQNVFLSLTSNARAIYLILVKYQLNNSSRNFAGMLFKDLYRAARENFLVSSDLALRAQLTEFIDHKLLRTKRTVNGSEHLSIPLDKTLLKQFVEQHGS</sequence>
<dbReference type="InterPro" id="IPR056772">
    <property type="entry name" value="RecA-like_ORC2"/>
</dbReference>
<accession>A0AAW2F432</accession>
<keyword evidence="11" id="KW-1185">Reference proteome</keyword>
<dbReference type="InterPro" id="IPR056773">
    <property type="entry name" value="WHD_ORC2"/>
</dbReference>
<keyword evidence="5 6" id="KW-0539">Nucleus</keyword>
<protein>
    <recommendedName>
        <fullName evidence="3 6">Origin recognition complex subunit 2</fullName>
    </recommendedName>
</protein>
<organism evidence="10 11">
    <name type="scientific">Cardiocondyla obscurior</name>
    <dbReference type="NCBI Taxonomy" id="286306"/>
    <lineage>
        <taxon>Eukaryota</taxon>
        <taxon>Metazoa</taxon>
        <taxon>Ecdysozoa</taxon>
        <taxon>Arthropoda</taxon>
        <taxon>Hexapoda</taxon>
        <taxon>Insecta</taxon>
        <taxon>Pterygota</taxon>
        <taxon>Neoptera</taxon>
        <taxon>Endopterygota</taxon>
        <taxon>Hymenoptera</taxon>
        <taxon>Apocrita</taxon>
        <taxon>Aculeata</taxon>
        <taxon>Formicoidea</taxon>
        <taxon>Formicidae</taxon>
        <taxon>Myrmicinae</taxon>
        <taxon>Cardiocondyla</taxon>
    </lineage>
</organism>
<evidence type="ECO:0000313" key="10">
    <source>
        <dbReference type="EMBL" id="KAL0110283.1"/>
    </source>
</evidence>
<dbReference type="PANTHER" id="PTHR14052">
    <property type="entry name" value="ORIGIN RECOGNITION COMPLEX SUBUNIT 2"/>
    <property type="match status" value="1"/>
</dbReference>
<evidence type="ECO:0000256" key="7">
    <source>
        <dbReference type="SAM" id="MobiDB-lite"/>
    </source>
</evidence>
<feature type="region of interest" description="Disordered" evidence="7">
    <location>
        <begin position="116"/>
        <end position="198"/>
    </location>
</feature>
<evidence type="ECO:0000256" key="6">
    <source>
        <dbReference type="RuleBase" id="RU368084"/>
    </source>
</evidence>
<evidence type="ECO:0000256" key="5">
    <source>
        <dbReference type="ARBA" id="ARBA00023242"/>
    </source>
</evidence>
<dbReference type="Proteomes" id="UP001430953">
    <property type="component" value="Unassembled WGS sequence"/>
</dbReference>
<feature type="domain" description="Origin recognition complex subunit 2 RecA-like" evidence="8">
    <location>
        <begin position="268"/>
        <end position="426"/>
    </location>
</feature>
<evidence type="ECO:0000256" key="3">
    <source>
        <dbReference type="ARBA" id="ARBA00019080"/>
    </source>
</evidence>
<keyword evidence="4 6" id="KW-0235">DNA replication</keyword>
<dbReference type="GO" id="GO:0003688">
    <property type="term" value="F:DNA replication origin binding"/>
    <property type="evidence" value="ECO:0007669"/>
    <property type="project" value="UniProtKB-UniRule"/>
</dbReference>